<dbReference type="AlphaFoldDB" id="A0A165KC26"/>
<dbReference type="InParanoid" id="A0A165KC26"/>
<protein>
    <submittedName>
        <fullName evidence="2">Uncharacterized protein</fullName>
    </submittedName>
</protein>
<accession>A0A165KC26</accession>
<gene>
    <name evidence="2" type="ORF">EXIGLDRAFT_733938</name>
</gene>
<evidence type="ECO:0000313" key="3">
    <source>
        <dbReference type="Proteomes" id="UP000077266"/>
    </source>
</evidence>
<dbReference type="Proteomes" id="UP000077266">
    <property type="component" value="Unassembled WGS sequence"/>
</dbReference>
<evidence type="ECO:0000256" key="1">
    <source>
        <dbReference type="SAM" id="MobiDB-lite"/>
    </source>
</evidence>
<organism evidence="2 3">
    <name type="scientific">Exidia glandulosa HHB12029</name>
    <dbReference type="NCBI Taxonomy" id="1314781"/>
    <lineage>
        <taxon>Eukaryota</taxon>
        <taxon>Fungi</taxon>
        <taxon>Dikarya</taxon>
        <taxon>Basidiomycota</taxon>
        <taxon>Agaricomycotina</taxon>
        <taxon>Agaricomycetes</taxon>
        <taxon>Auriculariales</taxon>
        <taxon>Exidiaceae</taxon>
        <taxon>Exidia</taxon>
    </lineage>
</organism>
<dbReference type="EMBL" id="KV425947">
    <property type="protein sequence ID" value="KZV96112.1"/>
    <property type="molecule type" value="Genomic_DNA"/>
</dbReference>
<sequence>MQTGKGAAHFRSDTGKGQKQRDLCASVTAFPHGTVVTFGPRKETDAAPPQVIKREASKQTREERN</sequence>
<proteinExistence type="predicted"/>
<feature type="compositionally biased region" description="Basic and acidic residues" evidence="1">
    <location>
        <begin position="52"/>
        <end position="65"/>
    </location>
</feature>
<evidence type="ECO:0000313" key="2">
    <source>
        <dbReference type="EMBL" id="KZV96112.1"/>
    </source>
</evidence>
<feature type="compositionally biased region" description="Basic and acidic residues" evidence="1">
    <location>
        <begin position="10"/>
        <end position="22"/>
    </location>
</feature>
<keyword evidence="3" id="KW-1185">Reference proteome</keyword>
<name>A0A165KC26_EXIGL</name>
<reference evidence="2 3" key="1">
    <citation type="journal article" date="2016" name="Mol. Biol. Evol.">
        <title>Comparative Genomics of Early-Diverging Mushroom-Forming Fungi Provides Insights into the Origins of Lignocellulose Decay Capabilities.</title>
        <authorList>
            <person name="Nagy L.G."/>
            <person name="Riley R."/>
            <person name="Tritt A."/>
            <person name="Adam C."/>
            <person name="Daum C."/>
            <person name="Floudas D."/>
            <person name="Sun H."/>
            <person name="Yadav J.S."/>
            <person name="Pangilinan J."/>
            <person name="Larsson K.H."/>
            <person name="Matsuura K."/>
            <person name="Barry K."/>
            <person name="Labutti K."/>
            <person name="Kuo R."/>
            <person name="Ohm R.A."/>
            <person name="Bhattacharya S.S."/>
            <person name="Shirouzu T."/>
            <person name="Yoshinaga Y."/>
            <person name="Martin F.M."/>
            <person name="Grigoriev I.V."/>
            <person name="Hibbett D.S."/>
        </authorList>
    </citation>
    <scope>NUCLEOTIDE SEQUENCE [LARGE SCALE GENOMIC DNA]</scope>
    <source>
        <strain evidence="2 3">HHB12029</strain>
    </source>
</reference>
<feature type="region of interest" description="Disordered" evidence="1">
    <location>
        <begin position="1"/>
        <end position="65"/>
    </location>
</feature>